<evidence type="ECO:0000313" key="4">
    <source>
        <dbReference type="Proteomes" id="UP000266841"/>
    </source>
</evidence>
<protein>
    <recommendedName>
        <fullName evidence="2">Helicase-associated domain-containing protein</fullName>
    </recommendedName>
</protein>
<keyword evidence="4" id="KW-1185">Reference proteome</keyword>
<dbReference type="Gene3D" id="6.10.140.530">
    <property type="match status" value="1"/>
</dbReference>
<reference evidence="3 4" key="1">
    <citation type="journal article" date="2012" name="Genome Biol.">
        <title>Genome and low-iron response of an oceanic diatom adapted to chronic iron limitation.</title>
        <authorList>
            <person name="Lommer M."/>
            <person name="Specht M."/>
            <person name="Roy A.S."/>
            <person name="Kraemer L."/>
            <person name="Andreson R."/>
            <person name="Gutowska M.A."/>
            <person name="Wolf J."/>
            <person name="Bergner S.V."/>
            <person name="Schilhabel M.B."/>
            <person name="Klostermeier U.C."/>
            <person name="Beiko R.G."/>
            <person name="Rosenstiel P."/>
            <person name="Hippler M."/>
            <person name="Laroche J."/>
        </authorList>
    </citation>
    <scope>NUCLEOTIDE SEQUENCE [LARGE SCALE GENOMIC DNA]</scope>
    <source>
        <strain evidence="3 4">CCMP1005</strain>
    </source>
</reference>
<evidence type="ECO:0000256" key="1">
    <source>
        <dbReference type="SAM" id="MobiDB-lite"/>
    </source>
</evidence>
<dbReference type="Pfam" id="PF03457">
    <property type="entry name" value="HA"/>
    <property type="match status" value="1"/>
</dbReference>
<comment type="caution">
    <text evidence="3">The sequence shown here is derived from an EMBL/GenBank/DDBJ whole genome shotgun (WGS) entry which is preliminary data.</text>
</comment>
<dbReference type="Proteomes" id="UP000266841">
    <property type="component" value="Unassembled WGS sequence"/>
</dbReference>
<feature type="region of interest" description="Disordered" evidence="1">
    <location>
        <begin position="30"/>
        <end position="50"/>
    </location>
</feature>
<sequence length="215" mass="24345">HHSPTAETQATSDEGLRHYAKTNGWFRLQAAGNADPKNRTKADGSPWDPYDIPEGKRATLSSWVTARGTRVGPCYSYWDSTTFVPGVTWVTVKNKTEKGDHWLRDYILVTSTYRTQGLGASVRLNDGRVEAANDLNFVICQLVKRPKKKKVKSTPVSWETMFKELKEYKRVHGTCKVPQKNGKLGTWVKNQRSAKRGPKQGTDRYNLLDGIGFWD</sequence>
<name>K0STC1_THAOC</name>
<proteinExistence type="predicted"/>
<dbReference type="InterPro" id="IPR005114">
    <property type="entry name" value="Helicase_assoc"/>
</dbReference>
<dbReference type="PANTHER" id="PTHR33418:SF1">
    <property type="entry name" value="HELICASE-ASSOCIATED DOMAIN-CONTAINING PROTEIN"/>
    <property type="match status" value="1"/>
</dbReference>
<organism evidence="3 4">
    <name type="scientific">Thalassiosira oceanica</name>
    <name type="common">Marine diatom</name>
    <dbReference type="NCBI Taxonomy" id="159749"/>
    <lineage>
        <taxon>Eukaryota</taxon>
        <taxon>Sar</taxon>
        <taxon>Stramenopiles</taxon>
        <taxon>Ochrophyta</taxon>
        <taxon>Bacillariophyta</taxon>
        <taxon>Coscinodiscophyceae</taxon>
        <taxon>Thalassiosirophycidae</taxon>
        <taxon>Thalassiosirales</taxon>
        <taxon>Thalassiosiraceae</taxon>
        <taxon>Thalassiosira</taxon>
    </lineage>
</organism>
<dbReference type="EMBL" id="AGNL01011838">
    <property type="protein sequence ID" value="EJK68184.1"/>
    <property type="molecule type" value="Genomic_DNA"/>
</dbReference>
<feature type="domain" description="Helicase-associated" evidence="2">
    <location>
        <begin position="156"/>
        <end position="213"/>
    </location>
</feature>
<feature type="non-terminal residue" evidence="3">
    <location>
        <position position="1"/>
    </location>
</feature>
<dbReference type="AlphaFoldDB" id="K0STC1"/>
<accession>K0STC1</accession>
<dbReference type="OrthoDB" id="45515at2759"/>
<evidence type="ECO:0000259" key="2">
    <source>
        <dbReference type="Pfam" id="PF03457"/>
    </source>
</evidence>
<dbReference type="PANTHER" id="PTHR33418">
    <property type="entry name" value="HELICASE-ASSOCIATED"/>
    <property type="match status" value="1"/>
</dbReference>
<evidence type="ECO:0000313" key="3">
    <source>
        <dbReference type="EMBL" id="EJK68184.1"/>
    </source>
</evidence>
<gene>
    <name evidence="3" type="ORF">THAOC_10660</name>
</gene>